<organism evidence="1">
    <name type="scientific">mine drainage metagenome</name>
    <dbReference type="NCBI Taxonomy" id="410659"/>
    <lineage>
        <taxon>unclassified sequences</taxon>
        <taxon>metagenomes</taxon>
        <taxon>ecological metagenomes</taxon>
    </lineage>
</organism>
<gene>
    <name evidence="1" type="ORF">B1A_04387</name>
</gene>
<name>T1C179_9ZZZZ</name>
<sequence length="93" mass="10511">MLKHGVVGTLGAVAEPYLQAFPKPSVFFPLLLSGKFTQIEVYFLTTPQVGWRIAYVGDPLYNPFKHDPRIAQAELKKTPLFAKAFREIKALNY</sequence>
<proteinExistence type="predicted"/>
<protein>
    <submittedName>
        <fullName evidence="1">Uncharacterized protein</fullName>
    </submittedName>
</protein>
<reference evidence="1" key="1">
    <citation type="submission" date="2013-08" db="EMBL/GenBank/DDBJ databases">
        <authorList>
            <person name="Mendez C."/>
            <person name="Richter M."/>
            <person name="Ferrer M."/>
            <person name="Sanchez J."/>
        </authorList>
    </citation>
    <scope>NUCLEOTIDE SEQUENCE</scope>
</reference>
<evidence type="ECO:0000313" key="1">
    <source>
        <dbReference type="EMBL" id="EQD74603.1"/>
    </source>
</evidence>
<reference evidence="1" key="2">
    <citation type="journal article" date="2014" name="ISME J.">
        <title>Microbial stratification in low pH oxic and suboxic macroscopic growths along an acid mine drainage.</title>
        <authorList>
            <person name="Mendez-Garcia C."/>
            <person name="Mesa V."/>
            <person name="Sprenger R.R."/>
            <person name="Richter M."/>
            <person name="Diez M.S."/>
            <person name="Solano J."/>
            <person name="Bargiela R."/>
            <person name="Golyshina O.V."/>
            <person name="Manteca A."/>
            <person name="Ramos J.L."/>
            <person name="Gallego J.R."/>
            <person name="Llorente I."/>
            <person name="Martins Dos Santos V.A."/>
            <person name="Jensen O.N."/>
            <person name="Pelaez A.I."/>
            <person name="Sanchez J."/>
            <person name="Ferrer M."/>
        </authorList>
    </citation>
    <scope>NUCLEOTIDE SEQUENCE</scope>
</reference>
<comment type="caution">
    <text evidence="1">The sequence shown here is derived from an EMBL/GenBank/DDBJ whole genome shotgun (WGS) entry which is preliminary data.</text>
</comment>
<accession>T1C179</accession>
<dbReference type="EMBL" id="AUZX01003182">
    <property type="protein sequence ID" value="EQD74603.1"/>
    <property type="molecule type" value="Genomic_DNA"/>
</dbReference>
<dbReference type="AlphaFoldDB" id="T1C179"/>